<accession>A0A1D7UCJ0</accession>
<dbReference type="Proteomes" id="UP000094969">
    <property type="component" value="Plasmid unnamed1"/>
</dbReference>
<sequence>MTAQIELAALRRINRVAELWDEAGQPLVFLPGMKIRHNAGTVTVDGLLCPSNHSGYTTRLFLSQPFPNRGQNWTVHHIMGRAWHAMSFNNVPSSLSWTEILANHLGQLK</sequence>
<evidence type="ECO:0000313" key="2">
    <source>
        <dbReference type="Proteomes" id="UP000094969"/>
    </source>
</evidence>
<dbReference type="AlphaFoldDB" id="A0A1D7UCJ0"/>
<proteinExistence type="predicted"/>
<dbReference type="KEGG" id="bvv:BHK69_30815"/>
<reference evidence="1 2" key="1">
    <citation type="journal article" date="2015" name="Antonie Van Leeuwenhoek">
        <title>Bosea vaviloviae sp. nov., a new species of slow-growing rhizobia isolated from nodules of the relict species Vavilovia formosa (Stev.) Fed.</title>
        <authorList>
            <person name="Safronova V.I."/>
            <person name="Kuznetsova I.G."/>
            <person name="Sazanova A.L."/>
            <person name="Kimeklis A.K."/>
            <person name="Belimov A.A."/>
            <person name="Andronov E.E."/>
            <person name="Pinaev A.G."/>
            <person name="Chizhevskaya E.P."/>
            <person name="Pukhaev A.R."/>
            <person name="Popov K.P."/>
            <person name="Willems A."/>
            <person name="Tikhonovich I.A."/>
        </authorList>
    </citation>
    <scope>NUCLEOTIDE SEQUENCE [LARGE SCALE GENOMIC DNA]</scope>
    <source>
        <strain evidence="1 2">Vaf18</strain>
        <plasmid evidence="1">unnamed1</plasmid>
    </source>
</reference>
<evidence type="ECO:0000313" key="1">
    <source>
        <dbReference type="EMBL" id="AOO85091.1"/>
    </source>
</evidence>
<organism evidence="1 2">
    <name type="scientific">Bosea vaviloviae</name>
    <dbReference type="NCBI Taxonomy" id="1526658"/>
    <lineage>
        <taxon>Bacteria</taxon>
        <taxon>Pseudomonadati</taxon>
        <taxon>Pseudomonadota</taxon>
        <taxon>Alphaproteobacteria</taxon>
        <taxon>Hyphomicrobiales</taxon>
        <taxon>Boseaceae</taxon>
        <taxon>Bosea</taxon>
    </lineage>
</organism>
<geneLocation type="plasmid" evidence="1 2">
    <name>unnamed1</name>
</geneLocation>
<protein>
    <submittedName>
        <fullName evidence="1">Uncharacterized protein</fullName>
    </submittedName>
</protein>
<keyword evidence="2" id="KW-1185">Reference proteome</keyword>
<dbReference type="RefSeq" id="WP_069694274.1">
    <property type="nucleotide sequence ID" value="NZ_CP017148.1"/>
</dbReference>
<keyword evidence="1" id="KW-0614">Plasmid</keyword>
<dbReference type="EMBL" id="CP017148">
    <property type="protein sequence ID" value="AOO85091.1"/>
    <property type="molecule type" value="Genomic_DNA"/>
</dbReference>
<dbReference type="OrthoDB" id="8235808at2"/>
<gene>
    <name evidence="1" type="ORF">BHK69_30815</name>
</gene>
<name>A0A1D7UCJ0_9HYPH</name>